<dbReference type="SUPFAM" id="SSF53448">
    <property type="entry name" value="Nucleotide-diphospho-sugar transferases"/>
    <property type="match status" value="1"/>
</dbReference>
<feature type="region of interest" description="Disordered" evidence="4">
    <location>
        <begin position="481"/>
        <end position="506"/>
    </location>
</feature>
<comment type="caution">
    <text evidence="8">The sequence shown here is derived from an EMBL/GenBank/DDBJ whole genome shotgun (WGS) entry which is preliminary data.</text>
</comment>
<reference evidence="8 9" key="1">
    <citation type="submission" date="2012-08" db="EMBL/GenBank/DDBJ databases">
        <title>Whole genome shotgun sequence of Kineosphaera limosa NBRC 100340.</title>
        <authorList>
            <person name="Yoshida I."/>
            <person name="Isaki S."/>
            <person name="Hosoyama A."/>
            <person name="Tsuchikane K."/>
            <person name="Katsumata H."/>
            <person name="Ando Y."/>
            <person name="Ohji S."/>
            <person name="Hamada M."/>
            <person name="Tamura T."/>
            <person name="Yamazoe A."/>
            <person name="Yamazaki S."/>
            <person name="Fujita N."/>
        </authorList>
    </citation>
    <scope>NUCLEOTIDE SEQUENCE [LARGE SCALE GENOMIC DNA]</scope>
    <source>
        <strain evidence="8 9">NBRC 100340</strain>
    </source>
</reference>
<feature type="domain" description="Glycosyltransferase 2-like" evidence="6">
    <location>
        <begin position="72"/>
        <end position="111"/>
    </location>
</feature>
<dbReference type="Pfam" id="PF13632">
    <property type="entry name" value="Glyco_trans_2_3"/>
    <property type="match status" value="1"/>
</dbReference>
<dbReference type="Proteomes" id="UP000008366">
    <property type="component" value="Unassembled WGS sequence"/>
</dbReference>
<evidence type="ECO:0000256" key="5">
    <source>
        <dbReference type="SAM" id="Phobius"/>
    </source>
</evidence>
<dbReference type="InterPro" id="IPR001173">
    <property type="entry name" value="Glyco_trans_2-like"/>
</dbReference>
<evidence type="ECO:0000259" key="6">
    <source>
        <dbReference type="Pfam" id="PF00535"/>
    </source>
</evidence>
<evidence type="ECO:0000256" key="3">
    <source>
        <dbReference type="ARBA" id="ARBA00022679"/>
    </source>
</evidence>
<organism evidence="8 9">
    <name type="scientific">Kineosphaera limosa NBRC 100340</name>
    <dbReference type="NCBI Taxonomy" id="1184609"/>
    <lineage>
        <taxon>Bacteria</taxon>
        <taxon>Bacillati</taxon>
        <taxon>Actinomycetota</taxon>
        <taxon>Actinomycetes</taxon>
        <taxon>Micrococcales</taxon>
        <taxon>Dermatophilaceae</taxon>
        <taxon>Kineosphaera</taxon>
    </lineage>
</organism>
<dbReference type="GO" id="GO:0016757">
    <property type="term" value="F:glycosyltransferase activity"/>
    <property type="evidence" value="ECO:0007669"/>
    <property type="project" value="UniProtKB-KW"/>
</dbReference>
<dbReference type="InterPro" id="IPR029044">
    <property type="entry name" value="Nucleotide-diphossugar_trans"/>
</dbReference>
<keyword evidence="5" id="KW-0812">Transmembrane</keyword>
<dbReference type="STRING" id="1184609.KILIM_081_00170"/>
<dbReference type="AlphaFoldDB" id="K6WER7"/>
<dbReference type="OrthoDB" id="9797391at2"/>
<feature type="transmembrane region" description="Helical" evidence="5">
    <location>
        <begin position="358"/>
        <end position="391"/>
    </location>
</feature>
<keyword evidence="5" id="KW-1133">Transmembrane helix</keyword>
<evidence type="ECO:0000256" key="1">
    <source>
        <dbReference type="ARBA" id="ARBA00006739"/>
    </source>
</evidence>
<accession>K6WER7</accession>
<gene>
    <name evidence="8" type="ORF">KILIM_081_00170</name>
</gene>
<name>K6WER7_9MICO</name>
<dbReference type="RefSeq" id="WP_006594307.1">
    <property type="nucleotide sequence ID" value="NZ_BAHD01000081.1"/>
</dbReference>
<feature type="domain" description="Glycosyltransferase 2-like" evidence="7">
    <location>
        <begin position="177"/>
        <end position="389"/>
    </location>
</feature>
<dbReference type="EMBL" id="BAHD01000081">
    <property type="protein sequence ID" value="GAB97775.1"/>
    <property type="molecule type" value="Genomic_DNA"/>
</dbReference>
<dbReference type="CDD" id="cd06423">
    <property type="entry name" value="CESA_like"/>
    <property type="match status" value="1"/>
</dbReference>
<dbReference type="PANTHER" id="PTHR43630">
    <property type="entry name" value="POLY-BETA-1,6-N-ACETYL-D-GLUCOSAMINE SYNTHASE"/>
    <property type="match status" value="1"/>
</dbReference>
<evidence type="ECO:0000313" key="8">
    <source>
        <dbReference type="EMBL" id="GAB97775.1"/>
    </source>
</evidence>
<protein>
    <submittedName>
        <fullName evidence="8">Putative glycosyltransferase</fullName>
    </submittedName>
</protein>
<evidence type="ECO:0000256" key="4">
    <source>
        <dbReference type="SAM" id="MobiDB-lite"/>
    </source>
</evidence>
<comment type="similarity">
    <text evidence="1">Belongs to the glycosyltransferase 2 family.</text>
</comment>
<dbReference type="Gene3D" id="3.90.550.10">
    <property type="entry name" value="Spore Coat Polysaccharide Biosynthesis Protein SpsA, Chain A"/>
    <property type="match status" value="1"/>
</dbReference>
<feature type="transmembrane region" description="Helical" evidence="5">
    <location>
        <begin position="397"/>
        <end position="419"/>
    </location>
</feature>
<proteinExistence type="inferred from homology"/>
<keyword evidence="9" id="KW-1185">Reference proteome</keyword>
<keyword evidence="5" id="KW-0472">Membrane</keyword>
<dbReference type="Pfam" id="PF00535">
    <property type="entry name" value="Glycos_transf_2"/>
    <property type="match status" value="1"/>
</dbReference>
<evidence type="ECO:0000313" key="9">
    <source>
        <dbReference type="Proteomes" id="UP000008366"/>
    </source>
</evidence>
<dbReference type="PANTHER" id="PTHR43630:SF1">
    <property type="entry name" value="POLY-BETA-1,6-N-ACETYL-D-GLUCOSAMINE SYNTHASE"/>
    <property type="match status" value="1"/>
</dbReference>
<keyword evidence="3 8" id="KW-0808">Transferase</keyword>
<evidence type="ECO:0000256" key="2">
    <source>
        <dbReference type="ARBA" id="ARBA00022676"/>
    </source>
</evidence>
<feature type="transmembrane region" description="Helical" evidence="5">
    <location>
        <begin position="24"/>
        <end position="44"/>
    </location>
</feature>
<dbReference type="eggNOG" id="COG1215">
    <property type="taxonomic scope" value="Bacteria"/>
</dbReference>
<keyword evidence="2" id="KW-0328">Glycosyltransferase</keyword>
<evidence type="ECO:0000259" key="7">
    <source>
        <dbReference type="Pfam" id="PF13632"/>
    </source>
</evidence>
<sequence length="506" mass="55816">MAQNLHAWLTGTVNAIFDVLGTPVLVYFLLINTSYLLLMICAALEFSRHLRRQEHLGRTETVSHRLAPGVALIVPAYNEEAGIVPAVQSMLSLRHPRHEIVVVDDGSTDATFQRLCAAFELVGIDRDVPADIPVDAEILGVYVPEDGRTALTVVRKVNSGKTDAVNTGINAASEPLIAIVDADSIMDPDALVAVAEPFAEDPVRVIATGGVVRAANGCQVLDGRVVKVAMPKSTFARIQIIEYLRAFLLGRSGWSRLGCLILISGAFGMFRRDILVQIGGLDTGSIGEDFELVMRMHKLMRDTGRDYRIEFVAEPIAWTEVPTTAKVLRAQRRRWHRGLYEVLWKYKSMLFRPKYGRLGFVVLPWFWMFELLAPVFELAGLVLLALGLALGVVDLSYAALFMAVAYGYAMLVNIASLTIEELTFHKYPRWRDLGHSIVASVLENVGYRQLTALWRTEGLWQGLAGRQHVWGTMTRTGFETAQSAANGNSEPAAADRHDVNSGSASR</sequence>